<dbReference type="EMBL" id="CAJOBH010237448">
    <property type="protein sequence ID" value="CAF5096488.1"/>
    <property type="molecule type" value="Genomic_DNA"/>
</dbReference>
<evidence type="ECO:0000313" key="2">
    <source>
        <dbReference type="EMBL" id="CAF5096488.1"/>
    </source>
</evidence>
<accession>A0A8S2ZZN2</accession>
<dbReference type="Proteomes" id="UP000681967">
    <property type="component" value="Unassembled WGS sequence"/>
</dbReference>
<sequence length="139" mass="15432">CSQTHHQCPSICMYYSQRTTLHGVQDLRMELASHDSQSICAYQAISVLLIDEHNGISVVKLDKVSIYCRNPYQTVTTSSVDKINEAFHTAQKAIIFLKKVTTPEPSTTLVLQAPVPVRLINKSSGVSVGNWINQIVDNC</sequence>
<dbReference type="Proteomes" id="UP000681720">
    <property type="component" value="Unassembled WGS sequence"/>
</dbReference>
<name>A0A8S2ZZN2_9BILA</name>
<gene>
    <name evidence="2" type="ORF">BYL167_LOCUS63824</name>
    <name evidence="1" type="ORF">GIL414_LOCUS42305</name>
</gene>
<organism evidence="1 3">
    <name type="scientific">Rotaria magnacalcarata</name>
    <dbReference type="NCBI Taxonomy" id="392030"/>
    <lineage>
        <taxon>Eukaryota</taxon>
        <taxon>Metazoa</taxon>
        <taxon>Spiralia</taxon>
        <taxon>Gnathifera</taxon>
        <taxon>Rotifera</taxon>
        <taxon>Eurotatoria</taxon>
        <taxon>Bdelloidea</taxon>
        <taxon>Philodinida</taxon>
        <taxon>Philodinidae</taxon>
        <taxon>Rotaria</taxon>
    </lineage>
</organism>
<reference evidence="1" key="1">
    <citation type="submission" date="2021-02" db="EMBL/GenBank/DDBJ databases">
        <authorList>
            <person name="Nowell W R."/>
        </authorList>
    </citation>
    <scope>NUCLEOTIDE SEQUENCE</scope>
</reference>
<evidence type="ECO:0000313" key="1">
    <source>
        <dbReference type="EMBL" id="CAF4681679.1"/>
    </source>
</evidence>
<dbReference type="EMBL" id="CAJOBJ010122233">
    <property type="protein sequence ID" value="CAF4681679.1"/>
    <property type="molecule type" value="Genomic_DNA"/>
</dbReference>
<comment type="caution">
    <text evidence="1">The sequence shown here is derived from an EMBL/GenBank/DDBJ whole genome shotgun (WGS) entry which is preliminary data.</text>
</comment>
<protein>
    <submittedName>
        <fullName evidence="1">Uncharacterized protein</fullName>
    </submittedName>
</protein>
<dbReference type="AlphaFoldDB" id="A0A8S2ZZN2"/>
<proteinExistence type="predicted"/>
<feature type="non-terminal residue" evidence="1">
    <location>
        <position position="1"/>
    </location>
</feature>
<evidence type="ECO:0000313" key="3">
    <source>
        <dbReference type="Proteomes" id="UP000681720"/>
    </source>
</evidence>